<dbReference type="SUPFAM" id="SSF52540">
    <property type="entry name" value="P-loop containing nucleoside triphosphate hydrolases"/>
    <property type="match status" value="1"/>
</dbReference>
<dbReference type="Proteomes" id="UP001232493">
    <property type="component" value="Chromosome"/>
</dbReference>
<feature type="domain" description="ATPase" evidence="1">
    <location>
        <begin position="24"/>
        <end position="271"/>
    </location>
</feature>
<dbReference type="PANTHER" id="PTHR34301">
    <property type="entry name" value="DNA-BINDING PROTEIN-RELATED"/>
    <property type="match status" value="1"/>
</dbReference>
<sequence length="381" mass="44931">MELGKIIEKIADKPLNSKNKNLLVNREKEFEKINLIISYQPYGIYGICGETGIGKTTVINNIYTDYYSIKISLTQRENQDTILYDILYNIALKTEEDIKISREIKDWILEEVSYIKGFSMGMNFVGNANLATQNQKIPRFNYFKAKEYLNNLTDELVKKYKKVILIIDELDKESKKEVLLVLDNLKLELQKDGIIVMVSLPYSIYREYKYDRMHKNESGNLENVIKDIIYLREFTNSEIKEIIIKRIKDDIQFFDEKVIDLIVDYSDGNPRDAFWIMQKIIFEALSKKINRIEFTFAKNTIKDIVNEYLNEVSLTEKQKLLINEKLYPGIREEIVKNAIDKFKLARSTAYSIFDRLYELGIIIEQNGIYRLSGKYKYLYNK</sequence>
<dbReference type="RefSeq" id="WP_281000784.1">
    <property type="nucleotide sequence ID" value="NZ_CP069362.1"/>
</dbReference>
<protein>
    <submittedName>
        <fullName evidence="2">AAA family ATPase</fullName>
    </submittedName>
</protein>
<gene>
    <name evidence="2" type="ORF">JRV97_04970</name>
</gene>
<dbReference type="PANTHER" id="PTHR34301:SF8">
    <property type="entry name" value="ATPASE DOMAIN-CONTAINING PROTEIN"/>
    <property type="match status" value="1"/>
</dbReference>
<evidence type="ECO:0000313" key="3">
    <source>
        <dbReference type="Proteomes" id="UP001232493"/>
    </source>
</evidence>
<dbReference type="EMBL" id="CP069362">
    <property type="protein sequence ID" value="WGS65904.1"/>
    <property type="molecule type" value="Genomic_DNA"/>
</dbReference>
<dbReference type="InterPro" id="IPR011579">
    <property type="entry name" value="ATPase_dom"/>
</dbReference>
<dbReference type="Gene3D" id="3.40.50.300">
    <property type="entry name" value="P-loop containing nucleotide triphosphate hydrolases"/>
    <property type="match status" value="1"/>
</dbReference>
<dbReference type="Pfam" id="PF01637">
    <property type="entry name" value="ATPase_2"/>
    <property type="match status" value="1"/>
</dbReference>
<name>A0ABY8PTG6_9BACT</name>
<proteinExistence type="predicted"/>
<keyword evidence="3" id="KW-1185">Reference proteome</keyword>
<evidence type="ECO:0000259" key="1">
    <source>
        <dbReference type="Pfam" id="PF01637"/>
    </source>
</evidence>
<accession>A0ABY8PTG6</accession>
<reference evidence="2 3" key="1">
    <citation type="submission" date="2021-02" db="EMBL/GenBank/DDBJ databases">
        <title>Characterization of Marinitoga sp. nov. str. BP5-C20A.</title>
        <authorList>
            <person name="Erauso G."/>
            <person name="Postec A."/>
        </authorList>
    </citation>
    <scope>NUCLEOTIDE SEQUENCE [LARGE SCALE GENOMIC DNA]</scope>
    <source>
        <strain evidence="2 3">BP5-C20A</strain>
    </source>
</reference>
<organism evidence="2 3">
    <name type="scientific">Marinitoga aeolica</name>
    <dbReference type="NCBI Taxonomy" id="2809031"/>
    <lineage>
        <taxon>Bacteria</taxon>
        <taxon>Thermotogati</taxon>
        <taxon>Thermotogota</taxon>
        <taxon>Thermotogae</taxon>
        <taxon>Petrotogales</taxon>
        <taxon>Petrotogaceae</taxon>
        <taxon>Marinitoga</taxon>
    </lineage>
</organism>
<dbReference type="InterPro" id="IPR027417">
    <property type="entry name" value="P-loop_NTPase"/>
</dbReference>
<evidence type="ECO:0000313" key="2">
    <source>
        <dbReference type="EMBL" id="WGS65904.1"/>
    </source>
</evidence>